<organism evidence="8 9">
    <name type="scientific">Sporosarcina soli</name>
    <dbReference type="NCBI Taxonomy" id="334736"/>
    <lineage>
        <taxon>Bacteria</taxon>
        <taxon>Bacillati</taxon>
        <taxon>Bacillota</taxon>
        <taxon>Bacilli</taxon>
        <taxon>Bacillales</taxon>
        <taxon>Caryophanaceae</taxon>
        <taxon>Sporosarcina</taxon>
    </lineage>
</organism>
<feature type="domain" description="Major facilitator superfamily (MFS) profile" evidence="7">
    <location>
        <begin position="22"/>
        <end position="432"/>
    </location>
</feature>
<dbReference type="Proteomes" id="UP001596109">
    <property type="component" value="Unassembled WGS sequence"/>
</dbReference>
<dbReference type="Pfam" id="PF07690">
    <property type="entry name" value="MFS_1"/>
    <property type="match status" value="1"/>
</dbReference>
<evidence type="ECO:0000256" key="4">
    <source>
        <dbReference type="ARBA" id="ARBA00022989"/>
    </source>
</evidence>
<feature type="transmembrane region" description="Helical" evidence="6">
    <location>
        <begin position="284"/>
        <end position="307"/>
    </location>
</feature>
<feature type="transmembrane region" description="Helical" evidence="6">
    <location>
        <begin position="146"/>
        <end position="170"/>
    </location>
</feature>
<feature type="transmembrane region" description="Helical" evidence="6">
    <location>
        <begin position="255"/>
        <end position="272"/>
    </location>
</feature>
<dbReference type="InterPro" id="IPR011701">
    <property type="entry name" value="MFS"/>
</dbReference>
<keyword evidence="4 6" id="KW-1133">Transmembrane helix</keyword>
<feature type="transmembrane region" description="Helical" evidence="6">
    <location>
        <begin position="114"/>
        <end position="134"/>
    </location>
</feature>
<comment type="caution">
    <text evidence="8">The sequence shown here is derived from an EMBL/GenBank/DDBJ whole genome shotgun (WGS) entry which is preliminary data.</text>
</comment>
<evidence type="ECO:0000256" key="6">
    <source>
        <dbReference type="SAM" id="Phobius"/>
    </source>
</evidence>
<evidence type="ECO:0000313" key="9">
    <source>
        <dbReference type="Proteomes" id="UP001596109"/>
    </source>
</evidence>
<feature type="transmembrane region" description="Helical" evidence="6">
    <location>
        <begin position="88"/>
        <end position="108"/>
    </location>
</feature>
<dbReference type="Gene3D" id="1.20.1250.20">
    <property type="entry name" value="MFS general substrate transporter like domains"/>
    <property type="match status" value="1"/>
</dbReference>
<dbReference type="PROSITE" id="PS00217">
    <property type="entry name" value="SUGAR_TRANSPORT_2"/>
    <property type="match status" value="1"/>
</dbReference>
<feature type="transmembrane region" description="Helical" evidence="6">
    <location>
        <begin position="377"/>
        <end position="404"/>
    </location>
</feature>
<reference evidence="9" key="1">
    <citation type="journal article" date="2019" name="Int. J. Syst. Evol. Microbiol.">
        <title>The Global Catalogue of Microorganisms (GCM) 10K type strain sequencing project: providing services to taxonomists for standard genome sequencing and annotation.</title>
        <authorList>
            <consortium name="The Broad Institute Genomics Platform"/>
            <consortium name="The Broad Institute Genome Sequencing Center for Infectious Disease"/>
            <person name="Wu L."/>
            <person name="Ma J."/>
        </authorList>
    </citation>
    <scope>NUCLEOTIDE SEQUENCE [LARGE SCALE GENOMIC DNA]</scope>
    <source>
        <strain evidence="9">CGMCC 4.1434</strain>
    </source>
</reference>
<dbReference type="InterPro" id="IPR020846">
    <property type="entry name" value="MFS_dom"/>
</dbReference>
<feature type="transmembrane region" description="Helical" evidence="6">
    <location>
        <begin position="21"/>
        <end position="43"/>
    </location>
</feature>
<feature type="transmembrane region" description="Helical" evidence="6">
    <location>
        <begin position="319"/>
        <end position="336"/>
    </location>
</feature>
<dbReference type="RefSeq" id="WP_381432861.1">
    <property type="nucleotide sequence ID" value="NZ_JBHSNO010000005.1"/>
</dbReference>
<evidence type="ECO:0000256" key="2">
    <source>
        <dbReference type="ARBA" id="ARBA00022448"/>
    </source>
</evidence>
<dbReference type="EMBL" id="JBHSNO010000005">
    <property type="protein sequence ID" value="MFC5588984.1"/>
    <property type="molecule type" value="Genomic_DNA"/>
</dbReference>
<dbReference type="SUPFAM" id="SSF103473">
    <property type="entry name" value="MFS general substrate transporter"/>
    <property type="match status" value="1"/>
</dbReference>
<dbReference type="PANTHER" id="PTHR23508">
    <property type="entry name" value="CARBOXYLIC ACID TRANSPORTER PROTEIN HOMOLOG"/>
    <property type="match status" value="1"/>
</dbReference>
<evidence type="ECO:0000313" key="8">
    <source>
        <dbReference type="EMBL" id="MFC5588984.1"/>
    </source>
</evidence>
<proteinExistence type="predicted"/>
<keyword evidence="9" id="KW-1185">Reference proteome</keyword>
<protein>
    <submittedName>
        <fullName evidence="8">MFS transporter</fullName>
    </submittedName>
</protein>
<feature type="transmembrane region" description="Helical" evidence="6">
    <location>
        <begin position="176"/>
        <end position="195"/>
    </location>
</feature>
<accession>A0ABW0TJ88</accession>
<dbReference type="InterPro" id="IPR005829">
    <property type="entry name" value="Sugar_transporter_CS"/>
</dbReference>
<feature type="transmembrane region" description="Helical" evidence="6">
    <location>
        <begin position="342"/>
        <end position="365"/>
    </location>
</feature>
<dbReference type="InterPro" id="IPR036259">
    <property type="entry name" value="MFS_trans_sf"/>
</dbReference>
<sequence length="453" mass="49045">MKSINIARTVDESKFNRFHGLVVFWCAFIIVFDGYDLVVYGSVVSLLMEEWSLTSVQAGTIGSYALIGMMFGAFLFAPLADRIGRKKVILFCVILFSLFTGLIAFSNGPTAFGIYRFVAGLGLGGAFPVTVALVTEYAPRTMKNRLVTLMLCGYAIGGILASGLAIYLIPVAGWKSMFLVGAIPLLAVPFLYKYLPESLGFLMVQNDKKRIGQLVAKIDPSYTRHDEDEYEMTVPSKTGIPVTNLFENGRTISTVLFWFNFFLCLLITYGLGTWLPKLMNEAGYAFGSSLTFLLALNIGGIFGSLIGGWLADRWSTKRVLTIFFCLNAISLTVMGMQPTIILLYLFVAIAGATSIGSQIILYSFASQFYPTEVRSTGVGWASGVGRIGGIIGPVLGGALLALSLPFQQNFMVLAVPGLLAAIAVSFIYEKSSSRQSVSVAAKCYGTAGDLVEK</sequence>
<evidence type="ECO:0000256" key="3">
    <source>
        <dbReference type="ARBA" id="ARBA00022692"/>
    </source>
</evidence>
<feature type="transmembrane region" description="Helical" evidence="6">
    <location>
        <begin position="55"/>
        <end position="76"/>
    </location>
</feature>
<keyword evidence="3 6" id="KW-0812">Transmembrane</keyword>
<gene>
    <name evidence="8" type="ORF">ACFPRA_08805</name>
</gene>
<keyword evidence="2" id="KW-0813">Transport</keyword>
<evidence type="ECO:0000256" key="1">
    <source>
        <dbReference type="ARBA" id="ARBA00004651"/>
    </source>
</evidence>
<feature type="transmembrane region" description="Helical" evidence="6">
    <location>
        <begin position="410"/>
        <end position="428"/>
    </location>
</feature>
<comment type="subcellular location">
    <subcellularLocation>
        <location evidence="1">Cell membrane</location>
        <topology evidence="1">Multi-pass membrane protein</topology>
    </subcellularLocation>
</comment>
<dbReference type="PROSITE" id="PS50850">
    <property type="entry name" value="MFS"/>
    <property type="match status" value="1"/>
</dbReference>
<dbReference type="CDD" id="cd17365">
    <property type="entry name" value="MFS_PcaK_like"/>
    <property type="match status" value="1"/>
</dbReference>
<evidence type="ECO:0000256" key="5">
    <source>
        <dbReference type="ARBA" id="ARBA00023136"/>
    </source>
</evidence>
<name>A0ABW0TJ88_9BACL</name>
<dbReference type="PANTHER" id="PTHR23508:SF10">
    <property type="entry name" value="CARBOXYLIC ACID TRANSPORTER PROTEIN HOMOLOG"/>
    <property type="match status" value="1"/>
</dbReference>
<keyword evidence="5 6" id="KW-0472">Membrane</keyword>
<evidence type="ECO:0000259" key="7">
    <source>
        <dbReference type="PROSITE" id="PS50850"/>
    </source>
</evidence>